<feature type="region of interest" description="Disordered" evidence="1">
    <location>
        <begin position="1"/>
        <end position="26"/>
    </location>
</feature>
<feature type="non-terminal residue" evidence="2">
    <location>
        <position position="190"/>
    </location>
</feature>
<protein>
    <submittedName>
        <fullName evidence="2">Uncharacterized protein</fullName>
    </submittedName>
</protein>
<evidence type="ECO:0000313" key="2">
    <source>
        <dbReference type="EMBL" id="KAF4711779.1"/>
    </source>
</evidence>
<gene>
    <name evidence="2" type="ORF">FOZ62_002708</name>
</gene>
<sequence length="190" mass="20321">SAGSLLLGRRSGLRHDSRGGFAPERVDGHVEVRSREISDIARSDDFHSDRVSTSLLAELGSPNSQWEDADYGDIDPLRGVNSTCCETSDFADFASSRLASNSADLSEASGPSAEILPLSEHQSPKDTTVDIDDGGRILEPSCEDYIGAELASPASTAVRERPPLVTTSRASLLSADEEELMDMILREVGV</sequence>
<accession>A0A7J6QT09</accession>
<comment type="caution">
    <text evidence="2">The sequence shown here is derived from an EMBL/GenBank/DDBJ whole genome shotgun (WGS) entry which is preliminary data.</text>
</comment>
<dbReference type="AlphaFoldDB" id="A0A7J6QT09"/>
<feature type="compositionally biased region" description="Basic and acidic residues" evidence="1">
    <location>
        <begin position="13"/>
        <end position="26"/>
    </location>
</feature>
<dbReference type="Proteomes" id="UP000574390">
    <property type="component" value="Unassembled WGS sequence"/>
</dbReference>
<organism evidence="2 3">
    <name type="scientific">Perkinsus olseni</name>
    <name type="common">Perkinsus atlanticus</name>
    <dbReference type="NCBI Taxonomy" id="32597"/>
    <lineage>
        <taxon>Eukaryota</taxon>
        <taxon>Sar</taxon>
        <taxon>Alveolata</taxon>
        <taxon>Perkinsozoa</taxon>
        <taxon>Perkinsea</taxon>
        <taxon>Perkinsida</taxon>
        <taxon>Perkinsidae</taxon>
        <taxon>Perkinsus</taxon>
    </lineage>
</organism>
<dbReference type="EMBL" id="JABANM010027148">
    <property type="protein sequence ID" value="KAF4711779.1"/>
    <property type="molecule type" value="Genomic_DNA"/>
</dbReference>
<evidence type="ECO:0000313" key="3">
    <source>
        <dbReference type="Proteomes" id="UP000574390"/>
    </source>
</evidence>
<name>A0A7J6QT09_PEROL</name>
<proteinExistence type="predicted"/>
<evidence type="ECO:0000256" key="1">
    <source>
        <dbReference type="SAM" id="MobiDB-lite"/>
    </source>
</evidence>
<reference evidence="2 3" key="1">
    <citation type="submission" date="2020-04" db="EMBL/GenBank/DDBJ databases">
        <title>Perkinsus olseni comparative genomics.</title>
        <authorList>
            <person name="Bogema D.R."/>
        </authorList>
    </citation>
    <scope>NUCLEOTIDE SEQUENCE [LARGE SCALE GENOMIC DNA]</scope>
    <source>
        <strain evidence="2">ATCC PRA-205</strain>
    </source>
</reference>
<feature type="compositionally biased region" description="Low complexity" evidence="1">
    <location>
        <begin position="1"/>
        <end position="10"/>
    </location>
</feature>